<feature type="compositionally biased region" description="Low complexity" evidence="1">
    <location>
        <begin position="186"/>
        <end position="201"/>
    </location>
</feature>
<reference evidence="3" key="2">
    <citation type="submission" date="2015-03" db="EMBL/GenBank/DDBJ databases">
        <authorList>
            <person name="Murphy D."/>
        </authorList>
    </citation>
    <scope>NUCLEOTIDE SEQUENCE [LARGE SCALE GENOMIC DNA]</scope>
    <source>
        <strain evidence="3">K00500041</strain>
    </source>
</reference>
<evidence type="ECO:0000313" key="4">
    <source>
        <dbReference type="Proteomes" id="UP000038802"/>
    </source>
</evidence>
<dbReference type="EMBL" id="CNGE01001282">
    <property type="protein sequence ID" value="CKT96090.1"/>
    <property type="molecule type" value="Genomic_DNA"/>
</dbReference>
<proteinExistence type="predicted"/>
<accession>A0A0T9FAL0</accession>
<dbReference type="Proteomes" id="UP000038802">
    <property type="component" value="Unassembled WGS sequence"/>
</dbReference>
<evidence type="ECO:0000313" key="3">
    <source>
        <dbReference type="EMBL" id="COW06490.1"/>
    </source>
</evidence>
<reference evidence="4 5" key="1">
    <citation type="submission" date="2015-03" db="EMBL/GenBank/DDBJ databases">
        <authorList>
            <consortium name="Pathogen Informatics"/>
        </authorList>
    </citation>
    <scope>NUCLEOTIDE SEQUENCE [LARGE SCALE GENOMIC DNA]</scope>
    <source>
        <strain evidence="2 5">Bir 172</strain>
        <strain evidence="4">K00500041</strain>
    </source>
</reference>
<organism evidence="3 4">
    <name type="scientific">Mycobacterium tuberculosis</name>
    <dbReference type="NCBI Taxonomy" id="1773"/>
    <lineage>
        <taxon>Bacteria</taxon>
        <taxon>Bacillati</taxon>
        <taxon>Actinomycetota</taxon>
        <taxon>Actinomycetes</taxon>
        <taxon>Mycobacteriales</taxon>
        <taxon>Mycobacteriaceae</taxon>
        <taxon>Mycobacterium</taxon>
        <taxon>Mycobacterium tuberculosis complex</taxon>
    </lineage>
</organism>
<dbReference type="Proteomes" id="UP000048948">
    <property type="component" value="Unassembled WGS sequence"/>
</dbReference>
<dbReference type="EMBL" id="CSAE01000304">
    <property type="protein sequence ID" value="COW06490.1"/>
    <property type="molecule type" value="Genomic_DNA"/>
</dbReference>
<name>A0A0T9FAL0_MYCTX</name>
<evidence type="ECO:0000256" key="1">
    <source>
        <dbReference type="SAM" id="MobiDB-lite"/>
    </source>
</evidence>
<gene>
    <name evidence="3" type="ORF">ERS007703_02665</name>
    <name evidence="2" type="ORF">ERS027646_04326</name>
</gene>
<protein>
    <submittedName>
        <fullName evidence="3">Uncharacterized protein</fullName>
    </submittedName>
</protein>
<evidence type="ECO:0000313" key="2">
    <source>
        <dbReference type="EMBL" id="CKT96090.1"/>
    </source>
</evidence>
<sequence length="208" mass="21242">MGSGIRSTLAADHIPDTKAVAAAALTGLSQRRKLAGLVVLSCSPVTNNSPAKVVPPWARCTADSLAARATGSADRIRTAAARSVPVIRSAVHGVAPRGSSRATPTSAMANAANVSVDAKSRCTAVISNTGPRSARNSRTNFSNGVPGGCVEPTLADRSSVPATWRKTTRAPVRCAVCSSGIAYGSTSHPTSTLPTHWPSTTRSACSRP</sequence>
<feature type="region of interest" description="Disordered" evidence="1">
    <location>
        <begin position="186"/>
        <end position="208"/>
    </location>
</feature>
<dbReference type="AlphaFoldDB" id="A0A0T9FAL0"/>
<evidence type="ECO:0000313" key="5">
    <source>
        <dbReference type="Proteomes" id="UP000048948"/>
    </source>
</evidence>